<dbReference type="AlphaFoldDB" id="A0A6G3TS29"/>
<proteinExistence type="predicted"/>
<evidence type="ECO:0000313" key="1">
    <source>
        <dbReference type="EMBL" id="NEC39537.1"/>
    </source>
</evidence>
<accession>A0A6G3TS29</accession>
<reference evidence="1 2" key="1">
    <citation type="submission" date="2020-01" db="EMBL/GenBank/DDBJ databases">
        <title>Insect and environment-associated Actinomycetes.</title>
        <authorList>
            <person name="Currrie C."/>
            <person name="Chevrette M."/>
            <person name="Carlson C."/>
            <person name="Stubbendieck R."/>
            <person name="Wendt-Pienkowski E."/>
        </authorList>
    </citation>
    <scope>NUCLEOTIDE SEQUENCE [LARGE SCALE GENOMIC DNA]</scope>
    <source>
        <strain evidence="1 2">SID7739</strain>
    </source>
</reference>
<sequence length="75" mass="8197">MTVTAITMVALLFLIAVGGVLNHRLNVQHGERIAAFPYSDGLPGVARRARRHRRSEADAIAAREEELYGGDIAVR</sequence>
<gene>
    <name evidence="1" type="ORF">G3I66_41350</name>
</gene>
<evidence type="ECO:0000313" key="2">
    <source>
        <dbReference type="Proteomes" id="UP000475666"/>
    </source>
</evidence>
<dbReference type="EMBL" id="JAAGMQ010001223">
    <property type="protein sequence ID" value="NEC39537.1"/>
    <property type="molecule type" value="Genomic_DNA"/>
</dbReference>
<name>A0A6G3TS29_9ACTN</name>
<comment type="caution">
    <text evidence="1">The sequence shown here is derived from an EMBL/GenBank/DDBJ whole genome shotgun (WGS) entry which is preliminary data.</text>
</comment>
<dbReference type="Proteomes" id="UP000475666">
    <property type="component" value="Unassembled WGS sequence"/>
</dbReference>
<organism evidence="1 2">
    <name type="scientific">Streptomyces rubrogriseus</name>
    <dbReference type="NCBI Taxonomy" id="194673"/>
    <lineage>
        <taxon>Bacteria</taxon>
        <taxon>Bacillati</taxon>
        <taxon>Actinomycetota</taxon>
        <taxon>Actinomycetes</taxon>
        <taxon>Kitasatosporales</taxon>
        <taxon>Streptomycetaceae</taxon>
        <taxon>Streptomyces</taxon>
        <taxon>Streptomyces violaceoruber group</taxon>
    </lineage>
</organism>
<dbReference type="RefSeq" id="WP_164279546.1">
    <property type="nucleotide sequence ID" value="NZ_JAAGMQ010001223.1"/>
</dbReference>
<protein>
    <submittedName>
        <fullName evidence="1">Uncharacterized protein</fullName>
    </submittedName>
</protein>